<evidence type="ECO:0000313" key="3">
    <source>
        <dbReference type="Proteomes" id="UP000032066"/>
    </source>
</evidence>
<accession>A0A0D0Q047</accession>
<dbReference type="InterPro" id="IPR025668">
    <property type="entry name" value="Tnp_DDE_dom"/>
</dbReference>
<organism evidence="2 3">
    <name type="scientific">Kitasatospora griseola</name>
    <name type="common">Streptomyces griseolosporeus</name>
    <dbReference type="NCBI Taxonomy" id="2064"/>
    <lineage>
        <taxon>Bacteria</taxon>
        <taxon>Bacillati</taxon>
        <taxon>Actinomycetota</taxon>
        <taxon>Actinomycetes</taxon>
        <taxon>Kitasatosporales</taxon>
        <taxon>Streptomycetaceae</taxon>
        <taxon>Kitasatospora</taxon>
    </lineage>
</organism>
<dbReference type="InterPro" id="IPR047960">
    <property type="entry name" value="Transpos_IS1380"/>
</dbReference>
<name>A0A0D0Q047_KITGR</name>
<protein>
    <submittedName>
        <fullName evidence="2">Transposase</fullName>
    </submittedName>
</protein>
<dbReference type="RefSeq" id="WP_043912995.1">
    <property type="nucleotide sequence ID" value="NZ_JXZB01000003.1"/>
</dbReference>
<sequence>MKSSHSPGVLTAAFDEPNLIVDAGLVPLVRLAERVGLPGLAGKRLRIDGAGNSGGANPAAKVMTLVAAMCAGADSIDDTGRLRHGAMGRLFGGVRAPSTLGTFLRSFTHGHNRQLHAVHRDFLARLAAATPLLPGLDRVAFVDVDPTHRRVYGRAKQGAEVGRFKGVRTLHPILATLSTPMARPVIAAVRLRRGKAADARGAGPFTAEALAAARQAGAGGSVVVRADSRFYNADVVAACRRARAHFSLTVRMNPHVAAAISSIGEDAWTPIRYPEAFVDPDTGELVSDAEVAETTYTAFTGRKKAEQATARLIVRRVRRLNAETAAGQGELFTAWRYHPVFTDSPFEMLQAEIHHRRHATIEQVIADGKGSALAHLPSGNFQANNAWLTLWAIAHNLLRAAGALAGTFHARATTATLRAHLVHVPARLARSARRLTLHLPRRWPWQHAFAGLFTVAHAPPA</sequence>
<dbReference type="STRING" id="2064.TR51_19145"/>
<dbReference type="NCBIfam" id="NF033539">
    <property type="entry name" value="transpos_IS1380"/>
    <property type="match status" value="1"/>
</dbReference>
<dbReference type="EMBL" id="JXZB01000003">
    <property type="protein sequence ID" value="KIQ64263.1"/>
    <property type="molecule type" value="Genomic_DNA"/>
</dbReference>
<reference evidence="2 3" key="1">
    <citation type="submission" date="2015-02" db="EMBL/GenBank/DDBJ databases">
        <title>Draft genome sequence of Kitasatospora griseola MF730-N6, a bafilomycin, terpentecin and satosporin producer.</title>
        <authorList>
            <person name="Arens J.C."/>
            <person name="Haltli B."/>
            <person name="Kerr R.G."/>
        </authorList>
    </citation>
    <scope>NUCLEOTIDE SEQUENCE [LARGE SCALE GENOMIC DNA]</scope>
    <source>
        <strain evidence="2 3">MF730-N6</strain>
    </source>
</reference>
<evidence type="ECO:0000259" key="1">
    <source>
        <dbReference type="Pfam" id="PF13701"/>
    </source>
</evidence>
<dbReference type="AlphaFoldDB" id="A0A0D0Q047"/>
<proteinExistence type="predicted"/>
<dbReference type="Pfam" id="PF13701">
    <property type="entry name" value="DDE_Tnp_1_4"/>
    <property type="match status" value="1"/>
</dbReference>
<gene>
    <name evidence="2" type="ORF">TR51_19145</name>
</gene>
<feature type="domain" description="Transposase DDE" evidence="1">
    <location>
        <begin position="10"/>
        <end position="453"/>
    </location>
</feature>
<dbReference type="OrthoDB" id="3718343at2"/>
<evidence type="ECO:0000313" key="2">
    <source>
        <dbReference type="EMBL" id="KIQ64263.1"/>
    </source>
</evidence>
<keyword evidence="3" id="KW-1185">Reference proteome</keyword>
<comment type="caution">
    <text evidence="2">The sequence shown here is derived from an EMBL/GenBank/DDBJ whole genome shotgun (WGS) entry which is preliminary data.</text>
</comment>
<dbReference type="Proteomes" id="UP000032066">
    <property type="component" value="Unassembled WGS sequence"/>
</dbReference>
<dbReference type="PATRIC" id="fig|2064.6.peg.4120"/>